<comment type="caution">
    <text evidence="2">The sequence shown here is derived from an EMBL/GenBank/DDBJ whole genome shotgun (WGS) entry which is preliminary data.</text>
</comment>
<evidence type="ECO:0000313" key="3">
    <source>
        <dbReference type="Proteomes" id="UP001388673"/>
    </source>
</evidence>
<dbReference type="KEGG" id="kne:92180504"/>
<dbReference type="Proteomes" id="UP001388673">
    <property type="component" value="Unassembled WGS sequence"/>
</dbReference>
<evidence type="ECO:0000256" key="1">
    <source>
        <dbReference type="SAM" id="SignalP"/>
    </source>
</evidence>
<keyword evidence="1" id="KW-0732">Signal</keyword>
<reference evidence="2 3" key="1">
    <citation type="journal article" date="2024" name="bioRxiv">
        <title>Comparative genomics of Cryptococcus and Kwoniella reveals pathogenesis evolution and contrasting karyotype dynamics via intercentromeric recombination or chromosome fusion.</title>
        <authorList>
            <person name="Coelho M.A."/>
            <person name="David-Palma M."/>
            <person name="Shea T."/>
            <person name="Bowers K."/>
            <person name="McGinley-Smith S."/>
            <person name="Mohammad A.W."/>
            <person name="Gnirke A."/>
            <person name="Yurkov A.M."/>
            <person name="Nowrousian M."/>
            <person name="Sun S."/>
            <person name="Cuomo C.A."/>
            <person name="Heitman J."/>
        </authorList>
    </citation>
    <scope>NUCLEOTIDE SEQUENCE [LARGE SCALE GENOMIC DNA]</scope>
    <source>
        <strain evidence="2 3">CBS 13917</strain>
    </source>
</reference>
<sequence>MHIPSLLSLLGAGLLFVPSIVASPYPPVYSFSSKVKSSTCKRPSPSETTIAIAFTSAPNDPAPAPTEMISLSTSFDTAKTVWLSTSVNTAKTVSISTSFGIPTTVAVSTSFANATATATATSSSPIPTIANTTLPIVNLTQSANITIGIPAFTTVSNQTYLLAPNTTVVGPANFTVVLNATEVPKDDVERYFDWTIQEKALTGGSGSHVDVFSLHCGIQVNPLRNLTGQITIDYNLSPITPPYITADNGDGAFSLVCDPAKCLIDNCEKYTAPVVDSNNANLV</sequence>
<feature type="chain" id="PRO_5043833423" evidence="1">
    <location>
        <begin position="23"/>
        <end position="283"/>
    </location>
</feature>
<keyword evidence="3" id="KW-1185">Reference proteome</keyword>
<dbReference type="GeneID" id="92180504"/>
<evidence type="ECO:0000313" key="2">
    <source>
        <dbReference type="EMBL" id="KAK8854507.1"/>
    </source>
</evidence>
<protein>
    <submittedName>
        <fullName evidence="2">Uncharacterized protein</fullName>
    </submittedName>
</protein>
<dbReference type="EMBL" id="JBCAWK010000006">
    <property type="protein sequence ID" value="KAK8854507.1"/>
    <property type="molecule type" value="Genomic_DNA"/>
</dbReference>
<feature type="signal peptide" evidence="1">
    <location>
        <begin position="1"/>
        <end position="22"/>
    </location>
</feature>
<proteinExistence type="predicted"/>
<name>A0AAW0YLX4_9TREE</name>
<accession>A0AAW0YLX4</accession>
<dbReference type="RefSeq" id="XP_066802745.1">
    <property type="nucleotide sequence ID" value="XM_066946353.1"/>
</dbReference>
<dbReference type="AlphaFoldDB" id="A0AAW0YLX4"/>
<organism evidence="2 3">
    <name type="scientific">Kwoniella newhampshirensis</name>
    <dbReference type="NCBI Taxonomy" id="1651941"/>
    <lineage>
        <taxon>Eukaryota</taxon>
        <taxon>Fungi</taxon>
        <taxon>Dikarya</taxon>
        <taxon>Basidiomycota</taxon>
        <taxon>Agaricomycotina</taxon>
        <taxon>Tremellomycetes</taxon>
        <taxon>Tremellales</taxon>
        <taxon>Cryptococcaceae</taxon>
        <taxon>Kwoniella</taxon>
    </lineage>
</organism>
<gene>
    <name evidence="2" type="ORF">IAR55_003246</name>
</gene>